<dbReference type="OrthoDB" id="9795766at2"/>
<reference evidence="3 4" key="1">
    <citation type="submission" date="2019-07" db="EMBL/GenBank/DDBJ databases">
        <title>Caenimonas sedimenti sp. nov., isolated from activated sludge.</title>
        <authorList>
            <person name="Xu J."/>
        </authorList>
    </citation>
    <scope>NUCLEOTIDE SEQUENCE [LARGE SCALE GENOMIC DNA]</scope>
    <source>
        <strain evidence="3 4">HX-9-20</strain>
    </source>
</reference>
<comment type="caution">
    <text evidence="3">The sequence shown here is derived from an EMBL/GenBank/DDBJ whole genome shotgun (WGS) entry which is preliminary data.</text>
</comment>
<evidence type="ECO:0000259" key="2">
    <source>
        <dbReference type="SMART" id="SM00966"/>
    </source>
</evidence>
<evidence type="ECO:0000313" key="3">
    <source>
        <dbReference type="EMBL" id="TWO73260.1"/>
    </source>
</evidence>
<name>A0A562ZXB2_9BURK</name>
<dbReference type="Pfam" id="PF04014">
    <property type="entry name" value="MazE_antitoxin"/>
    <property type="match status" value="1"/>
</dbReference>
<dbReference type="SMART" id="SM00966">
    <property type="entry name" value="SpoVT_AbrB"/>
    <property type="match status" value="1"/>
</dbReference>
<protein>
    <submittedName>
        <fullName evidence="3">AbrB/MazE/SpoVT family DNA-binding domain-containing protein</fullName>
    </submittedName>
</protein>
<accession>A0A562ZXB2</accession>
<sequence>MQRISRWGNSLALRLPSAVLEAAGLQEGSMVSVRLLDSGDLRLRPHRGRKPAGDYAAPVQRPPTIPQEW</sequence>
<dbReference type="Proteomes" id="UP000318199">
    <property type="component" value="Unassembled WGS sequence"/>
</dbReference>
<evidence type="ECO:0000313" key="4">
    <source>
        <dbReference type="Proteomes" id="UP000318199"/>
    </source>
</evidence>
<dbReference type="InterPro" id="IPR037914">
    <property type="entry name" value="SpoVT-AbrB_sf"/>
</dbReference>
<organism evidence="3 4">
    <name type="scientific">Caenimonas sedimenti</name>
    <dbReference type="NCBI Taxonomy" id="2596921"/>
    <lineage>
        <taxon>Bacteria</taxon>
        <taxon>Pseudomonadati</taxon>
        <taxon>Pseudomonadota</taxon>
        <taxon>Betaproteobacteria</taxon>
        <taxon>Burkholderiales</taxon>
        <taxon>Comamonadaceae</taxon>
        <taxon>Caenimonas</taxon>
    </lineage>
</organism>
<keyword evidence="3" id="KW-0238">DNA-binding</keyword>
<dbReference type="Gene3D" id="2.10.260.10">
    <property type="match status" value="1"/>
</dbReference>
<dbReference type="GO" id="GO:0003677">
    <property type="term" value="F:DNA binding"/>
    <property type="evidence" value="ECO:0007669"/>
    <property type="project" value="UniProtKB-KW"/>
</dbReference>
<dbReference type="EMBL" id="VOBQ01000002">
    <property type="protein sequence ID" value="TWO73260.1"/>
    <property type="molecule type" value="Genomic_DNA"/>
</dbReference>
<dbReference type="SUPFAM" id="SSF89447">
    <property type="entry name" value="AbrB/MazE/MraZ-like"/>
    <property type="match status" value="1"/>
</dbReference>
<feature type="domain" description="SpoVT-AbrB" evidence="2">
    <location>
        <begin position="5"/>
        <end position="51"/>
    </location>
</feature>
<dbReference type="InterPro" id="IPR007159">
    <property type="entry name" value="SpoVT-AbrB_dom"/>
</dbReference>
<feature type="region of interest" description="Disordered" evidence="1">
    <location>
        <begin position="42"/>
        <end position="69"/>
    </location>
</feature>
<feature type="compositionally biased region" description="Pro residues" evidence="1">
    <location>
        <begin position="60"/>
        <end position="69"/>
    </location>
</feature>
<keyword evidence="4" id="KW-1185">Reference proteome</keyword>
<gene>
    <name evidence="3" type="ORF">FN976_01940</name>
</gene>
<evidence type="ECO:0000256" key="1">
    <source>
        <dbReference type="SAM" id="MobiDB-lite"/>
    </source>
</evidence>
<proteinExistence type="predicted"/>
<dbReference type="AlphaFoldDB" id="A0A562ZXB2"/>